<dbReference type="EMBL" id="JMSN01000008">
    <property type="protein sequence ID" value="KDN52635.1"/>
    <property type="molecule type" value="Genomic_DNA"/>
</dbReference>
<dbReference type="GeneID" id="25261865"/>
<evidence type="ECO:0000313" key="3">
    <source>
        <dbReference type="Proteomes" id="UP000027361"/>
    </source>
</evidence>
<gene>
    <name evidence="2" type="ORF">K437DRAFT_174385</name>
</gene>
<feature type="region of interest" description="Disordered" evidence="1">
    <location>
        <begin position="51"/>
        <end position="82"/>
    </location>
</feature>
<accession>A0A066WPT0</accession>
<keyword evidence="3" id="KW-1185">Reference proteome</keyword>
<dbReference type="Proteomes" id="UP000027361">
    <property type="component" value="Unassembled WGS sequence"/>
</dbReference>
<dbReference type="PROSITE" id="PS51257">
    <property type="entry name" value="PROKAR_LIPOPROTEIN"/>
    <property type="match status" value="1"/>
</dbReference>
<sequence>MSSRELKVSALQSPDSSVRRGQQGATSLFSSCATLPKLQTTAHMLQYVTQPFTSDDEDEHVGGKENNDVQPLPSFWGGTADP</sequence>
<reference evidence="2 3" key="1">
    <citation type="submission" date="2014-05" db="EMBL/GenBank/DDBJ databases">
        <title>Draft genome sequence of a rare smut relative, Tilletiaria anomala UBC 951.</title>
        <authorList>
            <consortium name="DOE Joint Genome Institute"/>
            <person name="Toome M."/>
            <person name="Kuo A."/>
            <person name="Henrissat B."/>
            <person name="Lipzen A."/>
            <person name="Tritt A."/>
            <person name="Yoshinaga Y."/>
            <person name="Zane M."/>
            <person name="Barry K."/>
            <person name="Grigoriev I.V."/>
            <person name="Spatafora J.W."/>
            <person name="Aimea M.C."/>
        </authorList>
    </citation>
    <scope>NUCLEOTIDE SEQUENCE [LARGE SCALE GENOMIC DNA]</scope>
    <source>
        <strain evidence="2 3">UBC 951</strain>
    </source>
</reference>
<comment type="caution">
    <text evidence="2">The sequence shown here is derived from an EMBL/GenBank/DDBJ whole genome shotgun (WGS) entry which is preliminary data.</text>
</comment>
<protein>
    <submittedName>
        <fullName evidence="2">Uncharacterized protein</fullName>
    </submittedName>
</protein>
<feature type="region of interest" description="Disordered" evidence="1">
    <location>
        <begin position="1"/>
        <end position="25"/>
    </location>
</feature>
<dbReference type="AlphaFoldDB" id="A0A066WPT0"/>
<evidence type="ECO:0000256" key="1">
    <source>
        <dbReference type="SAM" id="MobiDB-lite"/>
    </source>
</evidence>
<evidence type="ECO:0000313" key="2">
    <source>
        <dbReference type="EMBL" id="KDN52635.1"/>
    </source>
</evidence>
<feature type="compositionally biased region" description="Polar residues" evidence="1">
    <location>
        <begin position="10"/>
        <end position="25"/>
    </location>
</feature>
<name>A0A066WPT0_TILAU</name>
<proteinExistence type="predicted"/>
<dbReference type="InParanoid" id="A0A066WPT0"/>
<dbReference type="RefSeq" id="XP_013245474.1">
    <property type="nucleotide sequence ID" value="XM_013390020.1"/>
</dbReference>
<organism evidence="2 3">
    <name type="scientific">Tilletiaria anomala (strain ATCC 24038 / CBS 436.72 / UBC 951)</name>
    <dbReference type="NCBI Taxonomy" id="1037660"/>
    <lineage>
        <taxon>Eukaryota</taxon>
        <taxon>Fungi</taxon>
        <taxon>Dikarya</taxon>
        <taxon>Basidiomycota</taxon>
        <taxon>Ustilaginomycotina</taxon>
        <taxon>Exobasidiomycetes</taxon>
        <taxon>Georgefischeriales</taxon>
        <taxon>Tilletiariaceae</taxon>
        <taxon>Tilletiaria</taxon>
    </lineage>
</organism>
<dbReference type="HOGENOM" id="CLU_2559906_0_0_1"/>